<keyword evidence="5 9" id="KW-1133">Transmembrane helix</keyword>
<evidence type="ECO:0000256" key="5">
    <source>
        <dbReference type="ARBA" id="ARBA00022989"/>
    </source>
</evidence>
<evidence type="ECO:0000256" key="7">
    <source>
        <dbReference type="ARBA" id="ARBA00049663"/>
    </source>
</evidence>
<evidence type="ECO:0000256" key="6">
    <source>
        <dbReference type="ARBA" id="ARBA00023136"/>
    </source>
</evidence>
<evidence type="ECO:0000313" key="10">
    <source>
        <dbReference type="EMBL" id="TKC87896.1"/>
    </source>
</evidence>
<dbReference type="GO" id="GO:0015128">
    <property type="term" value="F:gluconate transmembrane transporter activity"/>
    <property type="evidence" value="ECO:0007669"/>
    <property type="project" value="InterPro"/>
</dbReference>
<keyword evidence="6 9" id="KW-0472">Membrane</keyword>
<evidence type="ECO:0000256" key="2">
    <source>
        <dbReference type="ARBA" id="ARBA00022448"/>
    </source>
</evidence>
<name>A0A4U1I3S9_9BURK</name>
<evidence type="ECO:0000256" key="4">
    <source>
        <dbReference type="ARBA" id="ARBA00022692"/>
    </source>
</evidence>
<dbReference type="PANTHER" id="PTHR30354">
    <property type="entry name" value="GNT FAMILY GLUCONATE TRANSPORTER"/>
    <property type="match status" value="1"/>
</dbReference>
<keyword evidence="3" id="KW-1003">Cell membrane</keyword>
<dbReference type="GO" id="GO:0005886">
    <property type="term" value="C:plasma membrane"/>
    <property type="evidence" value="ECO:0007669"/>
    <property type="project" value="UniProtKB-SubCell"/>
</dbReference>
<comment type="caution">
    <text evidence="10">The sequence shown here is derived from an EMBL/GenBank/DDBJ whole genome shotgun (WGS) entry which is preliminary data.</text>
</comment>
<dbReference type="OrthoDB" id="9787129at2"/>
<dbReference type="AlphaFoldDB" id="A0A4U1I3S9"/>
<evidence type="ECO:0000313" key="11">
    <source>
        <dbReference type="Proteomes" id="UP000305539"/>
    </source>
</evidence>
<feature type="transmembrane region" description="Helical" evidence="9">
    <location>
        <begin position="115"/>
        <end position="137"/>
    </location>
</feature>
<comment type="subcellular location">
    <subcellularLocation>
        <location evidence="1">Cell membrane</location>
        <topology evidence="1">Multi-pass membrane protein</topology>
    </subcellularLocation>
</comment>
<keyword evidence="11" id="KW-1185">Reference proteome</keyword>
<protein>
    <submittedName>
        <fullName evidence="10">Uncharacterized protein</fullName>
    </submittedName>
</protein>
<dbReference type="EMBL" id="SWJE01000008">
    <property type="protein sequence ID" value="TKC87896.1"/>
    <property type="molecule type" value="Genomic_DNA"/>
</dbReference>
<dbReference type="Pfam" id="PF02447">
    <property type="entry name" value="GntP_permease"/>
    <property type="match status" value="1"/>
</dbReference>
<sequence>MGVPPISFLSQSRTATTASISTVILRGSHPTPMADREWRPASPRMSTKISEQPLMTRGCSVKSGVVGIPTAVLAGPLFSKLASRLVVLEGENPMARQFVEEGEARMGQPLPGFGITLLTVLLPVLLLLATGAGSLILSHVNDGGFWLVKEYFNMTVAQTFKTWTVRETLISITALVLTLGLPVVI</sequence>
<gene>
    <name evidence="10" type="ORF">FAZ69_16645</name>
</gene>
<dbReference type="PANTHER" id="PTHR30354:SF22">
    <property type="entry name" value="HIGH-AFFINITY GLUCONATE TRANSPORTER"/>
    <property type="match status" value="1"/>
</dbReference>
<keyword evidence="2" id="KW-0813">Transport</keyword>
<reference evidence="10 11" key="1">
    <citation type="submission" date="2019-04" db="EMBL/GenBank/DDBJ databases">
        <title>Trinickia sp. 7GSK02, isolated from subtropical forest soil.</title>
        <authorList>
            <person name="Gao Z.-H."/>
            <person name="Qiu L.-H."/>
        </authorList>
    </citation>
    <scope>NUCLEOTIDE SEQUENCE [LARGE SCALE GENOMIC DNA]</scope>
    <source>
        <strain evidence="10 11">7GSK02</strain>
    </source>
</reference>
<evidence type="ECO:0000256" key="9">
    <source>
        <dbReference type="SAM" id="Phobius"/>
    </source>
</evidence>
<evidence type="ECO:0000256" key="8">
    <source>
        <dbReference type="SAM" id="MobiDB-lite"/>
    </source>
</evidence>
<dbReference type="Proteomes" id="UP000305539">
    <property type="component" value="Unassembled WGS sequence"/>
</dbReference>
<comment type="similarity">
    <text evidence="7">Belongs to the GntP permease family.</text>
</comment>
<evidence type="ECO:0000256" key="1">
    <source>
        <dbReference type="ARBA" id="ARBA00004651"/>
    </source>
</evidence>
<feature type="region of interest" description="Disordered" evidence="8">
    <location>
        <begin position="28"/>
        <end position="50"/>
    </location>
</feature>
<keyword evidence="4 9" id="KW-0812">Transmembrane</keyword>
<proteinExistence type="inferred from homology"/>
<feature type="transmembrane region" description="Helical" evidence="9">
    <location>
        <begin position="168"/>
        <end position="184"/>
    </location>
</feature>
<organism evidence="10 11">
    <name type="scientific">Trinickia terrae</name>
    <dbReference type="NCBI Taxonomy" id="2571161"/>
    <lineage>
        <taxon>Bacteria</taxon>
        <taxon>Pseudomonadati</taxon>
        <taxon>Pseudomonadota</taxon>
        <taxon>Betaproteobacteria</taxon>
        <taxon>Burkholderiales</taxon>
        <taxon>Burkholderiaceae</taxon>
        <taxon>Trinickia</taxon>
    </lineage>
</organism>
<dbReference type="InterPro" id="IPR003474">
    <property type="entry name" value="Glcn_transporter"/>
</dbReference>
<evidence type="ECO:0000256" key="3">
    <source>
        <dbReference type="ARBA" id="ARBA00022475"/>
    </source>
</evidence>
<accession>A0A4U1I3S9</accession>